<evidence type="ECO:0000256" key="1">
    <source>
        <dbReference type="ARBA" id="ARBA00022679"/>
    </source>
</evidence>
<dbReference type="Gene3D" id="1.25.40.10">
    <property type="entry name" value="Tetratricopeptide repeat domain"/>
    <property type="match status" value="2"/>
</dbReference>
<keyword evidence="2" id="KW-0802">TPR repeat</keyword>
<dbReference type="AlphaFoldDB" id="A0A941D0E4"/>
<reference evidence="3" key="1">
    <citation type="submission" date="2021-04" db="EMBL/GenBank/DDBJ databases">
        <title>Draft genome assembly of strain Phenylobacterium sp. 20VBR1 using MiniION and Illumina platforms.</title>
        <authorList>
            <person name="Thomas F.A."/>
            <person name="Krishnan K.P."/>
            <person name="Sinha R.K."/>
        </authorList>
    </citation>
    <scope>NUCLEOTIDE SEQUENCE</scope>
    <source>
        <strain evidence="3">20VBR1</strain>
    </source>
</reference>
<sequence length="511" mass="55590">MAQGAYEQAHKLCLEALREHAADGRAWFLLGVIAADHDNPVRAAELFAKAVDLGPDAARHHAYLARTLIALNRRPDALAAAERAVDLAPTDALTLDTIGVVFTRAGDHVRALPFFEAAVAAMPDNASFLYNLAASRQFAGDFEASEAAYEQALAIDPGLYRAWSSRVQLARQTPEHNFAREIEALLDPASPDPDCALHLGHALAKTHEDLGDHPASLDWLLRAKAAKRKVIGYAPDQDAALFAAAAASFPAGTVPDGDPSAEPIFVVGLPRSGTTLIDRILSSHPDVTSAGELSNFALLLKRAAGTPSNLVMDVETFAAAEAVDLTRLGADYVASTRPLTGVTPRFTDKMPLNILYAGLIHRALPNARIVCLRRDPMDVCLSNFRQLFATTFSYYNYAFDLEDVARYYVGFDRLVARWRAVLPADRFMEVGYEDMVTDQEAQTRRLLAFCGLTWDARCLSFHENTAPVATASSVQVRQPLYSSSVGRWRRYGEGLAPMRRVLADAGLVGDA</sequence>
<accession>A0A941D0E4</accession>
<dbReference type="PANTHER" id="PTHR12788:SF10">
    <property type="entry name" value="PROTEIN-TYROSINE SULFOTRANSFERASE"/>
    <property type="match status" value="1"/>
</dbReference>
<dbReference type="GO" id="GO:0008476">
    <property type="term" value="F:protein-tyrosine sulfotransferase activity"/>
    <property type="evidence" value="ECO:0007669"/>
    <property type="project" value="InterPro"/>
</dbReference>
<dbReference type="InterPro" id="IPR027417">
    <property type="entry name" value="P-loop_NTPase"/>
</dbReference>
<dbReference type="InterPro" id="IPR026634">
    <property type="entry name" value="TPST-like"/>
</dbReference>
<dbReference type="Pfam" id="PF14559">
    <property type="entry name" value="TPR_19"/>
    <property type="match status" value="1"/>
</dbReference>
<dbReference type="Proteomes" id="UP000622580">
    <property type="component" value="Unassembled WGS sequence"/>
</dbReference>
<dbReference type="Pfam" id="PF13469">
    <property type="entry name" value="Sulfotransfer_3"/>
    <property type="match status" value="1"/>
</dbReference>
<comment type="caution">
    <text evidence="3">The sequence shown here is derived from an EMBL/GenBank/DDBJ whole genome shotgun (WGS) entry which is preliminary data.</text>
</comment>
<organism evidence="3 4">
    <name type="scientific">Phenylobacterium glaciei</name>
    <dbReference type="NCBI Taxonomy" id="2803784"/>
    <lineage>
        <taxon>Bacteria</taxon>
        <taxon>Pseudomonadati</taxon>
        <taxon>Pseudomonadota</taxon>
        <taxon>Alphaproteobacteria</taxon>
        <taxon>Caulobacterales</taxon>
        <taxon>Caulobacteraceae</taxon>
        <taxon>Phenylobacterium</taxon>
    </lineage>
</organism>
<feature type="repeat" description="TPR" evidence="2">
    <location>
        <begin position="92"/>
        <end position="125"/>
    </location>
</feature>
<dbReference type="Gene3D" id="3.40.50.300">
    <property type="entry name" value="P-loop containing nucleotide triphosphate hydrolases"/>
    <property type="match status" value="1"/>
</dbReference>
<evidence type="ECO:0000313" key="4">
    <source>
        <dbReference type="Proteomes" id="UP000622580"/>
    </source>
</evidence>
<proteinExistence type="predicted"/>
<dbReference type="PANTHER" id="PTHR12788">
    <property type="entry name" value="PROTEIN-TYROSINE SULFOTRANSFERASE 2"/>
    <property type="match status" value="1"/>
</dbReference>
<dbReference type="EMBL" id="JAGSGD010000001">
    <property type="protein sequence ID" value="MBR7618536.1"/>
    <property type="molecule type" value="Genomic_DNA"/>
</dbReference>
<dbReference type="SUPFAM" id="SSF48452">
    <property type="entry name" value="TPR-like"/>
    <property type="match status" value="1"/>
</dbReference>
<feature type="repeat" description="TPR" evidence="2">
    <location>
        <begin position="24"/>
        <end position="57"/>
    </location>
</feature>
<gene>
    <name evidence="3" type="ORF">JKL49_03970</name>
</gene>
<dbReference type="PROSITE" id="PS50005">
    <property type="entry name" value="TPR"/>
    <property type="match status" value="3"/>
</dbReference>
<name>A0A941D0E4_9CAUL</name>
<evidence type="ECO:0000313" key="3">
    <source>
        <dbReference type="EMBL" id="MBR7618536.1"/>
    </source>
</evidence>
<feature type="repeat" description="TPR" evidence="2">
    <location>
        <begin position="126"/>
        <end position="159"/>
    </location>
</feature>
<keyword evidence="4" id="KW-1185">Reference proteome</keyword>
<keyword evidence="1" id="KW-0808">Transferase</keyword>
<dbReference type="InterPro" id="IPR011990">
    <property type="entry name" value="TPR-like_helical_dom_sf"/>
</dbReference>
<protein>
    <submittedName>
        <fullName evidence="3">Sulfotransferase</fullName>
    </submittedName>
</protein>
<dbReference type="Pfam" id="PF13432">
    <property type="entry name" value="TPR_16"/>
    <property type="match status" value="1"/>
</dbReference>
<dbReference type="InterPro" id="IPR019734">
    <property type="entry name" value="TPR_rpt"/>
</dbReference>
<dbReference type="SMART" id="SM00028">
    <property type="entry name" value="TPR"/>
    <property type="match status" value="4"/>
</dbReference>
<evidence type="ECO:0000256" key="2">
    <source>
        <dbReference type="PROSITE-ProRule" id="PRU00339"/>
    </source>
</evidence>
<dbReference type="SUPFAM" id="SSF52540">
    <property type="entry name" value="P-loop containing nucleoside triphosphate hydrolases"/>
    <property type="match status" value="1"/>
</dbReference>